<dbReference type="InterPro" id="IPR010561">
    <property type="entry name" value="LIN-9/ALY1"/>
</dbReference>
<dbReference type="Proteomes" id="UP000230069">
    <property type="component" value="Unassembled WGS sequence"/>
</dbReference>
<dbReference type="AlphaFoldDB" id="A0A2G5DY84"/>
<dbReference type="PANTHER" id="PTHR21689:SF2">
    <property type="entry name" value="PROTEIN LIN-9 HOMOLOG"/>
    <property type="match status" value="1"/>
</dbReference>
<feature type="domain" description="Myb-like" evidence="1">
    <location>
        <begin position="9"/>
        <end position="57"/>
    </location>
</feature>
<dbReference type="SUPFAM" id="SSF46689">
    <property type="entry name" value="Homeodomain-like"/>
    <property type="match status" value="2"/>
</dbReference>
<dbReference type="GO" id="GO:0051726">
    <property type="term" value="P:regulation of cell cycle"/>
    <property type="evidence" value="ECO:0007669"/>
    <property type="project" value="TreeGrafter"/>
</dbReference>
<gene>
    <name evidence="2" type="ORF">AQUCO_01400795v1</name>
</gene>
<feature type="domain" description="Myb-like" evidence="1">
    <location>
        <begin position="144"/>
        <end position="192"/>
    </location>
</feature>
<dbReference type="PANTHER" id="PTHR21689">
    <property type="entry name" value="LIN-9"/>
    <property type="match status" value="1"/>
</dbReference>
<evidence type="ECO:0000313" key="3">
    <source>
        <dbReference type="Proteomes" id="UP000230069"/>
    </source>
</evidence>
<evidence type="ECO:0000259" key="1">
    <source>
        <dbReference type="SMART" id="SM00717"/>
    </source>
</evidence>
<dbReference type="GO" id="GO:0017053">
    <property type="term" value="C:transcription repressor complex"/>
    <property type="evidence" value="ECO:0007669"/>
    <property type="project" value="InterPro"/>
</dbReference>
<dbReference type="GO" id="GO:0005654">
    <property type="term" value="C:nucleoplasm"/>
    <property type="evidence" value="ECO:0007669"/>
    <property type="project" value="TreeGrafter"/>
</dbReference>
<accession>A0A2G5DY84</accession>
<dbReference type="Gene3D" id="1.10.10.60">
    <property type="entry name" value="Homeodomain-like"/>
    <property type="match status" value="2"/>
</dbReference>
<name>A0A2G5DY84_AQUCA</name>
<proteinExistence type="predicted"/>
<evidence type="ECO:0000313" key="2">
    <source>
        <dbReference type="EMBL" id="PIA48445.1"/>
    </source>
</evidence>
<organism evidence="2 3">
    <name type="scientific">Aquilegia coerulea</name>
    <name type="common">Rocky mountain columbine</name>
    <dbReference type="NCBI Taxonomy" id="218851"/>
    <lineage>
        <taxon>Eukaryota</taxon>
        <taxon>Viridiplantae</taxon>
        <taxon>Streptophyta</taxon>
        <taxon>Embryophyta</taxon>
        <taxon>Tracheophyta</taxon>
        <taxon>Spermatophyta</taxon>
        <taxon>Magnoliopsida</taxon>
        <taxon>Ranunculales</taxon>
        <taxon>Ranunculaceae</taxon>
        <taxon>Thalictroideae</taxon>
        <taxon>Aquilegia</taxon>
    </lineage>
</organism>
<dbReference type="EMBL" id="KZ305031">
    <property type="protein sequence ID" value="PIA48445.1"/>
    <property type="molecule type" value="Genomic_DNA"/>
</dbReference>
<protein>
    <recommendedName>
        <fullName evidence="1">Myb-like domain-containing protein</fullName>
    </recommendedName>
</protein>
<dbReference type="GO" id="GO:0006357">
    <property type="term" value="P:regulation of transcription by RNA polymerase II"/>
    <property type="evidence" value="ECO:0007669"/>
    <property type="project" value="TreeGrafter"/>
</dbReference>
<dbReference type="GO" id="GO:0003677">
    <property type="term" value="F:DNA binding"/>
    <property type="evidence" value="ECO:0007669"/>
    <property type="project" value="TreeGrafter"/>
</dbReference>
<keyword evidence="3" id="KW-1185">Reference proteome</keyword>
<dbReference type="InterPro" id="IPR001005">
    <property type="entry name" value="SANT/Myb"/>
</dbReference>
<dbReference type="SMART" id="SM00717">
    <property type="entry name" value="SANT"/>
    <property type="match status" value="2"/>
</dbReference>
<dbReference type="InterPro" id="IPR009057">
    <property type="entry name" value="Homeodomain-like_sf"/>
</dbReference>
<dbReference type="GO" id="GO:0006351">
    <property type="term" value="P:DNA-templated transcription"/>
    <property type="evidence" value="ECO:0007669"/>
    <property type="project" value="InterPro"/>
</dbReference>
<reference evidence="2 3" key="1">
    <citation type="submission" date="2017-09" db="EMBL/GenBank/DDBJ databases">
        <title>WGS assembly of Aquilegia coerulea Goldsmith.</title>
        <authorList>
            <person name="Hodges S."/>
            <person name="Kramer E."/>
            <person name="Nordborg M."/>
            <person name="Tomkins J."/>
            <person name="Borevitz J."/>
            <person name="Derieg N."/>
            <person name="Yan J."/>
            <person name="Mihaltcheva S."/>
            <person name="Hayes R.D."/>
            <person name="Rokhsar D."/>
        </authorList>
    </citation>
    <scope>NUCLEOTIDE SEQUENCE [LARGE SCALE GENOMIC DNA]</scope>
    <source>
        <strain evidence="3">cv. Goldsmith</strain>
    </source>
</reference>
<sequence>MSLISKWRKILPWEEHELKIFYEAYEQNGCKWNLLASLLPERNKKMLKMLYKQNEDYLTFPESKRRLIFFQEMVQYFQKNFVYVGDPGESVYVSEAEGCEVGSSDICSSDSKNLSSGDPEKIVSWDPVLHMGSRRLSIIPKWKKIARWDRVELAVFYTAYQLIGCDWVKIASFLPRRDVEMVKMLYLNNTTYLKRSSYEGNLISFLVIVDMFQDKYVYGSDSGASEDSHNDDSEKAADVSEAEFVYKEADGTVQGKLEDAGNGLTKVGNSGLESGKVCLFDFEEGAVERKNVLVSVFLGDKVFWQKKFVSVSVKVCEFDSGTEVDRVKVGISACGMVFGDSDSHKVVNRE</sequence>